<evidence type="ECO:0000313" key="3">
    <source>
        <dbReference type="Proteomes" id="UP001153365"/>
    </source>
</evidence>
<evidence type="ECO:0000313" key="2">
    <source>
        <dbReference type="EMBL" id="CAH7683839.1"/>
    </source>
</evidence>
<dbReference type="Proteomes" id="UP001153365">
    <property type="component" value="Unassembled WGS sequence"/>
</dbReference>
<feature type="non-terminal residue" evidence="2">
    <location>
        <position position="50"/>
    </location>
</feature>
<gene>
    <name evidence="2" type="ORF">PPACK8108_LOCUS17600</name>
</gene>
<accession>A0AAV0BCR3</accession>
<evidence type="ECO:0000256" key="1">
    <source>
        <dbReference type="SAM" id="MobiDB-lite"/>
    </source>
</evidence>
<organism evidence="2 3">
    <name type="scientific">Phakopsora pachyrhizi</name>
    <name type="common">Asian soybean rust disease fungus</name>
    <dbReference type="NCBI Taxonomy" id="170000"/>
    <lineage>
        <taxon>Eukaryota</taxon>
        <taxon>Fungi</taxon>
        <taxon>Dikarya</taxon>
        <taxon>Basidiomycota</taxon>
        <taxon>Pucciniomycotina</taxon>
        <taxon>Pucciniomycetes</taxon>
        <taxon>Pucciniales</taxon>
        <taxon>Phakopsoraceae</taxon>
        <taxon>Phakopsora</taxon>
    </lineage>
</organism>
<proteinExistence type="predicted"/>
<reference evidence="2" key="1">
    <citation type="submission" date="2022-06" db="EMBL/GenBank/DDBJ databases">
        <authorList>
            <consortium name="SYNGENTA / RWTH Aachen University"/>
        </authorList>
    </citation>
    <scope>NUCLEOTIDE SEQUENCE</scope>
</reference>
<dbReference type="EMBL" id="CALTRL010004951">
    <property type="protein sequence ID" value="CAH7683839.1"/>
    <property type="molecule type" value="Genomic_DNA"/>
</dbReference>
<protein>
    <submittedName>
        <fullName evidence="2">Uncharacterized protein</fullName>
    </submittedName>
</protein>
<dbReference type="AlphaFoldDB" id="A0AAV0BCR3"/>
<sequence length="50" mass="5294">MLVHNNPGSCGRRFGKRGQGTGGAEGFCWILQGFEEEGVAEQKFGGGAHQ</sequence>
<feature type="region of interest" description="Disordered" evidence="1">
    <location>
        <begin position="1"/>
        <end position="22"/>
    </location>
</feature>
<comment type="caution">
    <text evidence="2">The sequence shown here is derived from an EMBL/GenBank/DDBJ whole genome shotgun (WGS) entry which is preliminary data.</text>
</comment>
<name>A0AAV0BCR3_PHAPC</name>
<keyword evidence="3" id="KW-1185">Reference proteome</keyword>